<protein>
    <submittedName>
        <fullName evidence="3">Serine/threonine-protein kinase AfsK</fullName>
        <ecNumber evidence="3">2.7.11.1</ecNumber>
    </submittedName>
</protein>
<sequence length="454" mass="50482" precursor="true">MQLRFAVFALFMGSFVLVAEAAEISQFRGSRGDGISVGTQPPVEFSELKNLSWKTQIPGKGWSSPVIADGKLWLTTAIEVFPDESEREKLLLEAGDEPRKFHEKQIAKSITLKLVTVNLSSGKLDEMIDLVHIEKPDSIHRMNSYASPTPFIDGKHIYCHFGTYGTFCIDRNSLSIIWKNQIPQNHSVGPGSSPFIYKNLLILICDGVDKQYVTALDKMTGESVWKTDRPEMDAPDGNRKKSFDTPIYVKDRLGREQLICMGSQWVVAYEPETGKEIWKVLHGKGFSVVPRPVVGNGMVYISTGFGKAQLWAIRIDGTGDVSETHVAWVVKRNIPTQPSPLLLDDRLYVMGDTGIATCFDAIDGTTVWAKRVGGNYVASPLFANGKIYFANQEGIVKVIEPNDKYKEVASNQISGQIKASPVAIENAIILRTEQNLYRFEVDDTSAKKNISIEN</sequence>
<keyword evidence="4" id="KW-1185">Reference proteome</keyword>
<keyword evidence="1" id="KW-0732">Signal</keyword>
<dbReference type="EMBL" id="CP036267">
    <property type="protein sequence ID" value="QDT32663.1"/>
    <property type="molecule type" value="Genomic_DNA"/>
</dbReference>
<gene>
    <name evidence="3" type="primary">afsK_2</name>
    <name evidence="3" type="ORF">Mal48_19100</name>
</gene>
<dbReference type="AlphaFoldDB" id="A0A517QM08"/>
<proteinExistence type="predicted"/>
<dbReference type="SUPFAM" id="SSF50998">
    <property type="entry name" value="Quinoprotein alcohol dehydrogenase-like"/>
    <property type="match status" value="1"/>
</dbReference>
<accession>A0A517QM08</accession>
<organism evidence="3 4">
    <name type="scientific">Thalassoglobus polymorphus</name>
    <dbReference type="NCBI Taxonomy" id="2527994"/>
    <lineage>
        <taxon>Bacteria</taxon>
        <taxon>Pseudomonadati</taxon>
        <taxon>Planctomycetota</taxon>
        <taxon>Planctomycetia</taxon>
        <taxon>Planctomycetales</taxon>
        <taxon>Planctomycetaceae</taxon>
        <taxon>Thalassoglobus</taxon>
    </lineage>
</organism>
<evidence type="ECO:0000313" key="3">
    <source>
        <dbReference type="EMBL" id="QDT32663.1"/>
    </source>
</evidence>
<dbReference type="KEGG" id="tpol:Mal48_19100"/>
<evidence type="ECO:0000313" key="4">
    <source>
        <dbReference type="Proteomes" id="UP000315724"/>
    </source>
</evidence>
<evidence type="ECO:0000256" key="1">
    <source>
        <dbReference type="SAM" id="SignalP"/>
    </source>
</evidence>
<dbReference type="InterPro" id="IPR015943">
    <property type="entry name" value="WD40/YVTN_repeat-like_dom_sf"/>
</dbReference>
<dbReference type="GO" id="GO:0004674">
    <property type="term" value="F:protein serine/threonine kinase activity"/>
    <property type="evidence" value="ECO:0007669"/>
    <property type="project" value="UniProtKB-EC"/>
</dbReference>
<dbReference type="InterPro" id="IPR011047">
    <property type="entry name" value="Quinoprotein_ADH-like_sf"/>
</dbReference>
<reference evidence="3 4" key="1">
    <citation type="submission" date="2019-02" db="EMBL/GenBank/DDBJ databases">
        <title>Deep-cultivation of Planctomycetes and their phenomic and genomic characterization uncovers novel biology.</title>
        <authorList>
            <person name="Wiegand S."/>
            <person name="Jogler M."/>
            <person name="Boedeker C."/>
            <person name="Pinto D."/>
            <person name="Vollmers J."/>
            <person name="Rivas-Marin E."/>
            <person name="Kohn T."/>
            <person name="Peeters S.H."/>
            <person name="Heuer A."/>
            <person name="Rast P."/>
            <person name="Oberbeckmann S."/>
            <person name="Bunk B."/>
            <person name="Jeske O."/>
            <person name="Meyerdierks A."/>
            <person name="Storesund J.E."/>
            <person name="Kallscheuer N."/>
            <person name="Luecker S."/>
            <person name="Lage O.M."/>
            <person name="Pohl T."/>
            <person name="Merkel B.J."/>
            <person name="Hornburger P."/>
            <person name="Mueller R.-W."/>
            <person name="Bruemmer F."/>
            <person name="Labrenz M."/>
            <person name="Spormann A.M."/>
            <person name="Op den Camp H."/>
            <person name="Overmann J."/>
            <person name="Amann R."/>
            <person name="Jetten M.S.M."/>
            <person name="Mascher T."/>
            <person name="Medema M.H."/>
            <person name="Devos D.P."/>
            <person name="Kaster A.-K."/>
            <person name="Ovreas L."/>
            <person name="Rohde M."/>
            <person name="Galperin M.Y."/>
            <person name="Jogler C."/>
        </authorList>
    </citation>
    <scope>NUCLEOTIDE SEQUENCE [LARGE SCALE GENOMIC DNA]</scope>
    <source>
        <strain evidence="3 4">Mal48</strain>
    </source>
</reference>
<dbReference type="RefSeq" id="WP_197442180.1">
    <property type="nucleotide sequence ID" value="NZ_CP036267.1"/>
</dbReference>
<dbReference type="Gene3D" id="2.130.10.10">
    <property type="entry name" value="YVTN repeat-like/Quinoprotein amine dehydrogenase"/>
    <property type="match status" value="1"/>
</dbReference>
<dbReference type="Proteomes" id="UP000315724">
    <property type="component" value="Chromosome"/>
</dbReference>
<dbReference type="PANTHER" id="PTHR34512">
    <property type="entry name" value="CELL SURFACE PROTEIN"/>
    <property type="match status" value="1"/>
</dbReference>
<keyword evidence="3" id="KW-0808">Transferase</keyword>
<dbReference type="EC" id="2.7.11.1" evidence="3"/>
<dbReference type="InterPro" id="IPR002372">
    <property type="entry name" value="PQQ_rpt_dom"/>
</dbReference>
<feature type="domain" description="Pyrrolo-quinoline quinone repeat" evidence="2">
    <location>
        <begin position="210"/>
        <end position="443"/>
    </location>
</feature>
<feature type="chain" id="PRO_5021893700" evidence="1">
    <location>
        <begin position="22"/>
        <end position="454"/>
    </location>
</feature>
<evidence type="ECO:0000259" key="2">
    <source>
        <dbReference type="Pfam" id="PF13360"/>
    </source>
</evidence>
<name>A0A517QM08_9PLAN</name>
<dbReference type="Pfam" id="PF13360">
    <property type="entry name" value="PQQ_2"/>
    <property type="match status" value="1"/>
</dbReference>
<keyword evidence="3" id="KW-0418">Kinase</keyword>
<feature type="signal peptide" evidence="1">
    <location>
        <begin position="1"/>
        <end position="21"/>
    </location>
</feature>
<dbReference type="PANTHER" id="PTHR34512:SF30">
    <property type="entry name" value="OUTER MEMBRANE PROTEIN ASSEMBLY FACTOR BAMB"/>
    <property type="match status" value="1"/>
</dbReference>